<dbReference type="GeneID" id="24135500"/>
<dbReference type="PANTHER" id="PTHR16306:SF0">
    <property type="entry name" value="TRANSLIN-ASSOCIATED FACTOR X-INTERACTING PROTEIN 1"/>
    <property type="match status" value="1"/>
</dbReference>
<evidence type="ECO:0000256" key="1">
    <source>
        <dbReference type="ARBA" id="ARBA00023054"/>
    </source>
</evidence>
<keyword evidence="6" id="KW-1185">Reference proteome</keyword>
<dbReference type="InterPro" id="IPR032755">
    <property type="entry name" value="TSNAXIP1_N"/>
</dbReference>
<dbReference type="KEGG" id="spar:SPRG_13634"/>
<dbReference type="GO" id="GO:0005737">
    <property type="term" value="C:cytoplasm"/>
    <property type="evidence" value="ECO:0007669"/>
    <property type="project" value="TreeGrafter"/>
</dbReference>
<sequence>MDIADILSKYKRSTPAFNEAPSSSLPPIESGVLHPVMPTPPKSHKPRTPSKRASFIQQPLYFLKPHEKARPDHRNSYRDMGLLTAADFARGDCAAPNIECWPLGARVRKEEDVLGSNNRKGMRPERTPAKPLLLQQLEAFLAAELSIVGATEHGDREVDDEGRAQMHLARLQVFRECFLLLIEDFKTYQPLLLRIKAEYEALLDIYTLKVSKIPQYEATIRTMEQEAQHVISERNLINKMKVKALKKQLKSTQAMLTSYAAANASLEDGRTKLLSDLQEQFKRVADVMATNQMLLHSMKRQDERQKQHDSQLSELHGVLQGVTTKYTRAQEEINELRSSILTLEERAGGIDANADKATINHLTRELQELLHAKMTLEKQVAHPVPPAESDVLHRILAGMSAQGLSTTDIFASGVPTTVDGFVAGLSTHLLRTPSAPPAATTIPSSVFVTQAHSDEPDEQSPTVTDSGEFFIGHGFDASVPEYLQFDGRVRNLFYSRRDVERWITDIWQQKDISEKLNLHSSMLGPGRKRASDVGAAAAVFRRIFGQEIPHRADAVESAYNICEALKQYNYGCECRVFEMTLHGDVPEATRLDQLQVVYIVHEAYTTLEKNESESVVANKRKGLVSVGGAMRELRILFPWKTEAAIAALCKALLFEAKGVLYIPYAALLEPDRHGNLSSFCECLRHQHLDEIVHMKKMLLTAVHVAEKQAGADSKGMLSLDTLRHVIKSCDPERTMASTNAILAECTSIPLERLENEGATLVSGASVRAKLAGILVKPSGRLPASDL</sequence>
<dbReference type="VEuPathDB" id="FungiDB:SPRG_13634"/>
<dbReference type="EMBL" id="KK583302">
    <property type="protein sequence ID" value="KDO20819.1"/>
    <property type="molecule type" value="Genomic_DNA"/>
</dbReference>
<gene>
    <name evidence="5" type="ORF">SPRG_13634</name>
</gene>
<evidence type="ECO:0000259" key="4">
    <source>
        <dbReference type="Pfam" id="PF15739"/>
    </source>
</evidence>
<feature type="domain" description="Translin-associated factor X-interacting protein 1 N-terminal" evidence="4">
    <location>
        <begin position="165"/>
        <end position="254"/>
    </location>
</feature>
<dbReference type="OrthoDB" id="261426at2759"/>
<dbReference type="PANTHER" id="PTHR16306">
    <property type="entry name" value="TRANSLIN-ASSOCIATED FACTOR X-INTERACTING PROTEIN 1"/>
    <property type="match status" value="1"/>
</dbReference>
<evidence type="ECO:0000256" key="3">
    <source>
        <dbReference type="SAM" id="MobiDB-lite"/>
    </source>
</evidence>
<dbReference type="AlphaFoldDB" id="A0A067BQQ0"/>
<dbReference type="RefSeq" id="XP_012208477.1">
    <property type="nucleotide sequence ID" value="XM_012353087.1"/>
</dbReference>
<accession>A0A067BQQ0</accession>
<name>A0A067BQQ0_SAPPC</name>
<organism evidence="5 6">
    <name type="scientific">Saprolegnia parasitica (strain CBS 223.65)</name>
    <dbReference type="NCBI Taxonomy" id="695850"/>
    <lineage>
        <taxon>Eukaryota</taxon>
        <taxon>Sar</taxon>
        <taxon>Stramenopiles</taxon>
        <taxon>Oomycota</taxon>
        <taxon>Saprolegniomycetes</taxon>
        <taxon>Saprolegniales</taxon>
        <taxon>Saprolegniaceae</taxon>
        <taxon>Saprolegnia</taxon>
    </lineage>
</organism>
<feature type="coiled-coil region" evidence="2">
    <location>
        <begin position="319"/>
        <end position="379"/>
    </location>
</feature>
<dbReference type="OMA" id="EWGYNLH"/>
<dbReference type="STRING" id="695850.A0A067BQQ0"/>
<dbReference type="Pfam" id="PF15739">
    <property type="entry name" value="TSNAXIP1_N"/>
    <property type="match status" value="1"/>
</dbReference>
<dbReference type="Proteomes" id="UP000030745">
    <property type="component" value="Unassembled WGS sequence"/>
</dbReference>
<proteinExistence type="predicted"/>
<evidence type="ECO:0000256" key="2">
    <source>
        <dbReference type="SAM" id="Coils"/>
    </source>
</evidence>
<protein>
    <recommendedName>
        <fullName evidence="4">Translin-associated factor X-interacting protein 1 N-terminal domain-containing protein</fullName>
    </recommendedName>
</protein>
<keyword evidence="1 2" id="KW-0175">Coiled coil</keyword>
<feature type="region of interest" description="Disordered" evidence="3">
    <location>
        <begin position="15"/>
        <end position="50"/>
    </location>
</feature>
<evidence type="ECO:0000313" key="6">
    <source>
        <dbReference type="Proteomes" id="UP000030745"/>
    </source>
</evidence>
<evidence type="ECO:0000313" key="5">
    <source>
        <dbReference type="EMBL" id="KDO20819.1"/>
    </source>
</evidence>
<reference evidence="5 6" key="1">
    <citation type="journal article" date="2013" name="PLoS Genet.">
        <title>Distinctive expansion of potential virulence genes in the genome of the oomycete fish pathogen Saprolegnia parasitica.</title>
        <authorList>
            <person name="Jiang R.H."/>
            <person name="de Bruijn I."/>
            <person name="Haas B.J."/>
            <person name="Belmonte R."/>
            <person name="Lobach L."/>
            <person name="Christie J."/>
            <person name="van den Ackerveken G."/>
            <person name="Bottin A."/>
            <person name="Bulone V."/>
            <person name="Diaz-Moreno S.M."/>
            <person name="Dumas B."/>
            <person name="Fan L."/>
            <person name="Gaulin E."/>
            <person name="Govers F."/>
            <person name="Grenville-Briggs L.J."/>
            <person name="Horner N.R."/>
            <person name="Levin J.Z."/>
            <person name="Mammella M."/>
            <person name="Meijer H.J."/>
            <person name="Morris P."/>
            <person name="Nusbaum C."/>
            <person name="Oome S."/>
            <person name="Phillips A.J."/>
            <person name="van Rooyen D."/>
            <person name="Rzeszutek E."/>
            <person name="Saraiva M."/>
            <person name="Secombes C.J."/>
            <person name="Seidl M.F."/>
            <person name="Snel B."/>
            <person name="Stassen J.H."/>
            <person name="Sykes S."/>
            <person name="Tripathy S."/>
            <person name="van den Berg H."/>
            <person name="Vega-Arreguin J.C."/>
            <person name="Wawra S."/>
            <person name="Young S.K."/>
            <person name="Zeng Q."/>
            <person name="Dieguez-Uribeondo J."/>
            <person name="Russ C."/>
            <person name="Tyler B.M."/>
            <person name="van West P."/>
        </authorList>
    </citation>
    <scope>NUCLEOTIDE SEQUENCE [LARGE SCALE GENOMIC DNA]</scope>
    <source>
        <strain evidence="5 6">CBS 223.65</strain>
    </source>
</reference>